<evidence type="ECO:0000259" key="6">
    <source>
        <dbReference type="PROSITE" id="PS50126"/>
    </source>
</evidence>
<dbReference type="WBParaSite" id="TCONS_00005546.p1">
    <property type="protein sequence ID" value="TCONS_00005546.p1"/>
    <property type="gene ID" value="XLOC_003821"/>
</dbReference>
<feature type="region of interest" description="Disordered" evidence="5">
    <location>
        <begin position="1026"/>
        <end position="1092"/>
    </location>
</feature>
<feature type="compositionally biased region" description="Basic and acidic residues" evidence="5">
    <location>
        <begin position="30"/>
        <end position="54"/>
    </location>
</feature>
<dbReference type="Gene3D" id="1.25.40.10">
    <property type="entry name" value="Tetratricopeptide repeat domain"/>
    <property type="match status" value="1"/>
</dbReference>
<dbReference type="SMART" id="SM00386">
    <property type="entry name" value="HAT"/>
    <property type="match status" value="6"/>
</dbReference>
<feature type="domain" description="S1 motif" evidence="6">
    <location>
        <begin position="436"/>
        <end position="505"/>
    </location>
</feature>
<dbReference type="InterPro" id="IPR055430">
    <property type="entry name" value="HAT_Syf1_CNRKL1_C"/>
</dbReference>
<keyword evidence="2" id="KW-0698">rRNA processing</keyword>
<organism evidence="8">
    <name type="scientific">Strongyloides stercoralis</name>
    <name type="common">Threadworm</name>
    <dbReference type="NCBI Taxonomy" id="6248"/>
    <lineage>
        <taxon>Eukaryota</taxon>
        <taxon>Metazoa</taxon>
        <taxon>Ecdysozoa</taxon>
        <taxon>Nematoda</taxon>
        <taxon>Chromadorea</taxon>
        <taxon>Rhabditida</taxon>
        <taxon>Tylenchina</taxon>
        <taxon>Panagrolaimomorpha</taxon>
        <taxon>Strongyloidoidea</taxon>
        <taxon>Strongyloididae</taxon>
        <taxon>Strongyloides</taxon>
    </lineage>
</organism>
<feature type="domain" description="S1 motif" evidence="6">
    <location>
        <begin position="745"/>
        <end position="814"/>
    </location>
</feature>
<dbReference type="SUPFAM" id="SSF50249">
    <property type="entry name" value="Nucleic acid-binding proteins"/>
    <property type="match status" value="2"/>
</dbReference>
<dbReference type="Gene3D" id="2.40.50.140">
    <property type="entry name" value="Nucleic acid-binding proteins"/>
    <property type="match status" value="2"/>
</dbReference>
<dbReference type="InterPro" id="IPR011990">
    <property type="entry name" value="TPR-like_helical_dom_sf"/>
</dbReference>
<dbReference type="Pfam" id="PF23231">
    <property type="entry name" value="HAT_Syf1_CNRKL1_C"/>
    <property type="match status" value="1"/>
</dbReference>
<feature type="domain" description="S1 motif" evidence="6">
    <location>
        <begin position="349"/>
        <end position="419"/>
    </location>
</feature>
<evidence type="ECO:0000256" key="5">
    <source>
        <dbReference type="SAM" id="MobiDB-lite"/>
    </source>
</evidence>
<evidence type="ECO:0000313" key="8">
    <source>
        <dbReference type="WBParaSite" id="SSTP_0000369800.1"/>
    </source>
</evidence>
<evidence type="ECO:0000313" key="9">
    <source>
        <dbReference type="WBParaSite" id="TCONS_00005546.p1"/>
    </source>
</evidence>
<dbReference type="SMART" id="SM00316">
    <property type="entry name" value="S1"/>
    <property type="match status" value="6"/>
</dbReference>
<keyword evidence="7" id="KW-1185">Reference proteome</keyword>
<evidence type="ECO:0000256" key="4">
    <source>
        <dbReference type="ARBA" id="ARBA00023242"/>
    </source>
</evidence>
<dbReference type="GO" id="GO:0003723">
    <property type="term" value="F:RNA binding"/>
    <property type="evidence" value="ECO:0007669"/>
    <property type="project" value="TreeGrafter"/>
</dbReference>
<accession>A0A0K0E2H8</accession>
<dbReference type="PANTHER" id="PTHR23270">
    <property type="entry name" value="PROGRAMMED CELL DEATH PROTEIN 11 PRE-RRNA PROCESSING PROTEIN RRP5"/>
    <property type="match status" value="1"/>
</dbReference>
<dbReference type="InterPro" id="IPR003029">
    <property type="entry name" value="S1_domain"/>
</dbReference>
<name>A0A0K0E2H8_STRER</name>
<keyword evidence="3" id="KW-0677">Repeat</keyword>
<dbReference type="GO" id="GO:0006364">
    <property type="term" value="P:rRNA processing"/>
    <property type="evidence" value="ECO:0007669"/>
    <property type="project" value="UniProtKB-KW"/>
</dbReference>
<evidence type="ECO:0000256" key="1">
    <source>
        <dbReference type="ARBA" id="ARBA00004604"/>
    </source>
</evidence>
<evidence type="ECO:0000313" key="7">
    <source>
        <dbReference type="Proteomes" id="UP000035681"/>
    </source>
</evidence>
<dbReference type="PANTHER" id="PTHR23270:SF10">
    <property type="entry name" value="PROTEIN RRP5 HOMOLOG"/>
    <property type="match status" value="1"/>
</dbReference>
<feature type="compositionally biased region" description="Acidic residues" evidence="5">
    <location>
        <begin position="1036"/>
        <end position="1087"/>
    </location>
</feature>
<dbReference type="PROSITE" id="PS50126">
    <property type="entry name" value="S1"/>
    <property type="match status" value="3"/>
</dbReference>
<comment type="subcellular location">
    <subcellularLocation>
        <location evidence="1">Nucleus</location>
        <location evidence="1">Nucleolus</location>
    </subcellularLocation>
</comment>
<keyword evidence="4" id="KW-0539">Nucleus</keyword>
<dbReference type="GO" id="GO:0032040">
    <property type="term" value="C:small-subunit processome"/>
    <property type="evidence" value="ECO:0007669"/>
    <property type="project" value="TreeGrafter"/>
</dbReference>
<reference evidence="8" key="1">
    <citation type="submission" date="2015-08" db="UniProtKB">
        <authorList>
            <consortium name="WormBaseParasite"/>
        </authorList>
    </citation>
    <scope>IDENTIFICATION</scope>
</reference>
<dbReference type="SUPFAM" id="SSF48452">
    <property type="entry name" value="TPR-like"/>
    <property type="match status" value="2"/>
</dbReference>
<dbReference type="InterPro" id="IPR012340">
    <property type="entry name" value="NA-bd_OB-fold"/>
</dbReference>
<dbReference type="STRING" id="6248.A0A0K0E2H8"/>
<dbReference type="InterPro" id="IPR003107">
    <property type="entry name" value="HAT"/>
</dbReference>
<protein>
    <submittedName>
        <fullName evidence="8">Protein RRP5 homolog</fullName>
    </submittedName>
    <submittedName>
        <fullName evidence="9">S1 motif domain-containing protein</fullName>
    </submittedName>
</protein>
<dbReference type="Proteomes" id="UP000035681">
    <property type="component" value="Unplaced"/>
</dbReference>
<sequence length="1398" mass="159286">MLGEEITFPRSKKDANESNSISKPKKRKLLERSTEGRNKVKSNHSLDDSQKKREVYKKEKEEHALVWKKPFSFSYATPGVLCLATVKEIRELYVLLETSNSVKLKLPANMISYQFAKASTNNEIPLSSILTKGQMLVVKVVKGVEEGAKTTEIIVTCIPKQVNSHVISGNVNIGTVLVGVFDKLEDKGAIIDLGLSSGSKGFISYDNLPSFIDSSKLSLGQPFLFSITQCSSRIIQLTGYIEGNVPSPEVAMHFNREKLLPGMVVMCSPDDFTSSGVYTDFGNNIKGFIDKYAMPPRFRGDLSTFIKPIKGVVTISKPSTPMLIVNCNPDIVAISKPEKRLIFDGYNIGDVIECTVKEILNVGYKLDLPPHEDGRPCITNAFLKENLEENGGKLKVGDKVSVRVINNKIFDKCLIVTNKPEVMKQKIMSLKDVVPGKLIMAVVRNVTDSCVRLKISDTVRGTIPMIHATDRQVKNWQKKFIVGSSIKVRPLFIDEEYNNVICTAKPTLLQSTCPPVTCVDSKYMDIITHGYIIKKLPNGYLISFYNRVTAFMGEQVAESLPHKNIGFPVKVRIVKVDTEKNKISVVPYQIQPEDLKKEGKMKQEKQKLPKKSNDYKIKQYMTYEAIVKGPWNHELGNPHCSIELILPGENIGRLHASELDLTKYKLYSYPVKKFLEENTGKSIRIKVIEMKRLKLSVNSGKGTEDNSVKHVEKFRVAECTFKKNKIELGRKSGKLLNYVKKFKIGGVVKCFVTNINNPKSLYVEVNPYVKGFIAREILKDISKEGKEDYEEGMMIEGTITSIKKDRTYPTLQLTNLESLAIDIDQEVTGKILSVKNNPLRVIIALPGKQLGILRLFGISIDYKEAFELLKEFELNDCFTFKTVSYNKTKKSWNVISKVVNDNLKNDPSLAEKVYFSRKKVPYQTEMLGHVISIKEGSCHVDISPSITGDMTIPENVKLHINDIVKCVAIKGKKQTMIKLEYVDTVFDGSSLNIKEFSSSNNLKKKDENTLNVNNSDTTNSKLEINSLPITVVSSDSELESGEEDNNNASSDEDMDEEEIENDDEMIEEEDDKLSNNEEDNDENEEEEVVRKKPKIDMAKEIKNLSETEKEKIIFKRQEEIKDNKMECNKEDDFERLLTGSPNDSMLWINYMCYYLTDNNIEEARKIAERALKTINYTMHDELYNIWVAYLNMESSIKNEEGLKKIYERAANNVDNLKIGKQYIKILKNAGLYDLLETHIEKFLKKYGQDEPEIWYMYAEHLYSIEKAEEARDLQKRACLSLSKKTHVDVLCKFAQLEYKLCDQERGKTMFEKIVQVYKTRTDVWNVYLDLSIKYESLKTTRNLFEEIIKIPLGPKKLRPFFKKWIKFEEAHGDSKSQKYVHDKAQEVVNDSMMDLGLL</sequence>
<feature type="region of interest" description="Disordered" evidence="5">
    <location>
        <begin position="1"/>
        <end position="54"/>
    </location>
</feature>
<dbReference type="InterPro" id="IPR045209">
    <property type="entry name" value="Rrp5"/>
</dbReference>
<evidence type="ECO:0000256" key="3">
    <source>
        <dbReference type="ARBA" id="ARBA00022737"/>
    </source>
</evidence>
<dbReference type="WBParaSite" id="SSTP_0000369800.1">
    <property type="protein sequence ID" value="SSTP_0000369800.1"/>
    <property type="gene ID" value="SSTP_0000369800"/>
</dbReference>
<dbReference type="AlphaFoldDB" id="A0A0K0E2H8"/>
<evidence type="ECO:0000256" key="2">
    <source>
        <dbReference type="ARBA" id="ARBA00022552"/>
    </source>
</evidence>
<proteinExistence type="predicted"/>